<dbReference type="KEGG" id="dpi:BN4_10308"/>
<evidence type="ECO:0000313" key="2">
    <source>
        <dbReference type="Proteomes" id="UP000011724"/>
    </source>
</evidence>
<reference evidence="1 2" key="1">
    <citation type="journal article" date="2013" name="PLoS ONE">
        <title>The first genomic and proteomic characterization of a deep-sea sulfate reducer: insights into the piezophilic lifestyle of Desulfovibrio piezophilus.</title>
        <authorList>
            <person name="Pradel N."/>
            <person name="Ji B."/>
            <person name="Gimenez G."/>
            <person name="Talla E."/>
            <person name="Lenoble P."/>
            <person name="Garel M."/>
            <person name="Tamburini C."/>
            <person name="Fourquet P."/>
            <person name="Lebrun R."/>
            <person name="Bertin P."/>
            <person name="Denis Y."/>
            <person name="Pophillat M."/>
            <person name="Barbe V."/>
            <person name="Ollivier B."/>
            <person name="Dolla A."/>
        </authorList>
    </citation>
    <scope>NUCLEOTIDE SEQUENCE [LARGE SCALE GENOMIC DNA]</scope>
    <source>
        <strain evidence="2">DSM 10523 / SB164P1</strain>
    </source>
</reference>
<proteinExistence type="predicted"/>
<dbReference type="Proteomes" id="UP000011724">
    <property type="component" value="Chromosome"/>
</dbReference>
<evidence type="ECO:0000313" key="1">
    <source>
        <dbReference type="EMBL" id="CCH47546.1"/>
    </source>
</evidence>
<dbReference type="AlphaFoldDB" id="M1WJA3"/>
<organism evidence="1 2">
    <name type="scientific">Pseudodesulfovibrio piezophilus (strain DSM 21447 / JCM 15486 / C1TLV30)</name>
    <name type="common">Desulfovibrio piezophilus</name>
    <dbReference type="NCBI Taxonomy" id="1322246"/>
    <lineage>
        <taxon>Bacteria</taxon>
        <taxon>Pseudomonadati</taxon>
        <taxon>Thermodesulfobacteriota</taxon>
        <taxon>Desulfovibrionia</taxon>
        <taxon>Desulfovibrionales</taxon>
        <taxon>Desulfovibrionaceae</taxon>
    </lineage>
</organism>
<dbReference type="EMBL" id="FO203427">
    <property type="protein sequence ID" value="CCH47546.1"/>
    <property type="molecule type" value="Genomic_DNA"/>
</dbReference>
<protein>
    <submittedName>
        <fullName evidence="1">Uncharacterized protein</fullName>
    </submittedName>
</protein>
<reference evidence="2" key="2">
    <citation type="journal article" date="2013" name="Stand. Genomic Sci.">
        <title>Complete genome sequence of Desulfocapsa sulfexigens, a marine deltaproteobacterium specialized in disproportionating inorganic sulfur compounds.</title>
        <authorList>
            <person name="Finster K.W."/>
            <person name="Kjeldsen K.U."/>
            <person name="Kube M."/>
            <person name="Reinhardt R."/>
            <person name="Mussmann M."/>
            <person name="Amann R."/>
            <person name="Schreiber L."/>
        </authorList>
    </citation>
    <scope>NUCLEOTIDE SEQUENCE [LARGE SCALE GENOMIC DNA]</scope>
    <source>
        <strain evidence="2">DSM 10523 / SB164P1</strain>
    </source>
</reference>
<sequence>MRIVNVHETQDHVKMGIAKMGGALACRLTLSAESGQHPAGEFSLRLASRNTRSFHG</sequence>
<dbReference type="HOGENOM" id="CLU_3006811_0_0_7"/>
<accession>M1WJA3</accession>
<gene>
    <name evidence="1" type="ordered locus">BN4_10308</name>
</gene>
<keyword evidence="2" id="KW-1185">Reference proteome</keyword>
<name>M1WJA3_PSEP2</name>
<dbReference type="STRING" id="1322246.BN4_10308"/>